<gene>
    <name evidence="5" type="ORF">VOLCADRAFT_92894</name>
</gene>
<dbReference type="Proteomes" id="UP000001058">
    <property type="component" value="Unassembled WGS sequence"/>
</dbReference>
<dbReference type="OrthoDB" id="541304at2759"/>
<proteinExistence type="inferred from homology"/>
<feature type="region of interest" description="Disordered" evidence="4">
    <location>
        <begin position="386"/>
        <end position="405"/>
    </location>
</feature>
<accession>D8U0R3</accession>
<dbReference type="AlphaFoldDB" id="D8U0R3"/>
<feature type="region of interest" description="Disordered" evidence="4">
    <location>
        <begin position="487"/>
        <end position="517"/>
    </location>
</feature>
<evidence type="ECO:0000256" key="3">
    <source>
        <dbReference type="ARBA" id="ARBA00038401"/>
    </source>
</evidence>
<sequence>MVASTFNELPLQLERHSMALDAAASAPDQNGTEYVPGDEADPAEQTAIEEASVIHLLRVLVAEAAPPAKVSDDVMDHDSPAAAQLQDVNDVTCEEAGCLLWDMSASRPVARVMLRNRALEALEVVIARQLQVCAERSDTTVGPAIAGATAFATAGDGSVSPDDRQPDQQQRQRPVQTALRILEICIGTLANLIVTQPAAATAVSGRNELLALLLQPRGPEDNHPDGGLDSTCGAAAGGGALYGSAVWLRELSSPAVLQRVMWVGVATADAQLFARFLDVIVALLHATSSASAAEVEVEVEKVGFPAEARTAATTGAAGVDGGAAAVLPAAGRFGGNACCSVLLECGLIELLHQVLLQALRACMPAEEKYSELGGGGGGGGGDATDVYGGSAVGSDGQRTGASTPSIVSGAATAGRPAGPPAAAAAVALATAATADRGVSDSCIGGLAALAGTQTAAAAAAAEVTPRSDGNWRYNQPPDAVHDTTAVATDAWPEGHMSRRDTDGGGTDGGAPPSQDAAAAAAAAANAAADSGAAAAAATTAAAATAGPVPLSDEAVDAALRLIEELVSPSGPLVVPGANKGPCSEKTQDREGGSGSGSGAAGVGVGVGGGEVLLQLHAARGLRPGLMQLLLGLLRYQYDSMQVVEGLLVVLVDLGPAVQDAVAASTPDQAAAVAARLVELLQESRYSPADGAESSVIQLQQGAWYLLAATLRGALAAAAAAAATTTSPPALKATARNGLKCVANKDPGTSTNAIQARALSSGQVAAAAAAMANWRASWPSLERSLAALYELPRPEGGVGYARACCVAGLGLLEQLWGVRIAAAAAAAADGHDPASAGMSPAAGSGARCDSAGGDDDRSAQGGSEVQRAGGFGAGPAVSLEDGMTGVEGVECGGRGLLLPSICCKESLSNFQFLAQCFRT</sequence>
<dbReference type="InterPro" id="IPR052464">
    <property type="entry name" value="Synovial_Prolif_Regulator"/>
</dbReference>
<evidence type="ECO:0000256" key="1">
    <source>
        <dbReference type="ARBA" id="ARBA00004123"/>
    </source>
</evidence>
<keyword evidence="6" id="KW-1185">Reference proteome</keyword>
<comment type="subcellular location">
    <subcellularLocation>
        <location evidence="1">Nucleus</location>
    </subcellularLocation>
</comment>
<feature type="region of interest" description="Disordered" evidence="4">
    <location>
        <begin position="153"/>
        <end position="174"/>
    </location>
</feature>
<feature type="region of interest" description="Disordered" evidence="4">
    <location>
        <begin position="830"/>
        <end position="869"/>
    </location>
</feature>
<evidence type="ECO:0000313" key="6">
    <source>
        <dbReference type="Proteomes" id="UP000001058"/>
    </source>
</evidence>
<dbReference type="KEGG" id="vcn:VOLCADRAFT_92894"/>
<evidence type="ECO:0000256" key="2">
    <source>
        <dbReference type="ARBA" id="ARBA00023242"/>
    </source>
</evidence>
<dbReference type="PANTHER" id="PTHR23424:SF23">
    <property type="entry name" value="PROTEIN SAAL1"/>
    <property type="match status" value="1"/>
</dbReference>
<feature type="compositionally biased region" description="Polar residues" evidence="4">
    <location>
        <begin position="396"/>
        <end position="405"/>
    </location>
</feature>
<name>D8U0R3_VOLCA</name>
<dbReference type="PANTHER" id="PTHR23424">
    <property type="entry name" value="SERUM AMYLOID A"/>
    <property type="match status" value="1"/>
</dbReference>
<comment type="similarity">
    <text evidence="3">Belongs to the SAAL1 family.</text>
</comment>
<organism evidence="6">
    <name type="scientific">Volvox carteri f. nagariensis</name>
    <dbReference type="NCBI Taxonomy" id="3068"/>
    <lineage>
        <taxon>Eukaryota</taxon>
        <taxon>Viridiplantae</taxon>
        <taxon>Chlorophyta</taxon>
        <taxon>core chlorophytes</taxon>
        <taxon>Chlorophyceae</taxon>
        <taxon>CS clade</taxon>
        <taxon>Chlamydomonadales</taxon>
        <taxon>Volvocaceae</taxon>
        <taxon>Volvox</taxon>
    </lineage>
</organism>
<dbReference type="EMBL" id="GL378349">
    <property type="protein sequence ID" value="EFJ46684.1"/>
    <property type="molecule type" value="Genomic_DNA"/>
</dbReference>
<evidence type="ECO:0000313" key="5">
    <source>
        <dbReference type="EMBL" id="EFJ46684.1"/>
    </source>
</evidence>
<dbReference type="GeneID" id="9628540"/>
<dbReference type="GO" id="GO:0005634">
    <property type="term" value="C:nucleus"/>
    <property type="evidence" value="ECO:0007669"/>
    <property type="project" value="UniProtKB-SubCell"/>
</dbReference>
<evidence type="ECO:0000256" key="4">
    <source>
        <dbReference type="SAM" id="MobiDB-lite"/>
    </source>
</evidence>
<reference evidence="5 6" key="1">
    <citation type="journal article" date="2010" name="Science">
        <title>Genomic analysis of organismal complexity in the multicellular green alga Volvox carteri.</title>
        <authorList>
            <person name="Prochnik S.E."/>
            <person name="Umen J."/>
            <person name="Nedelcu A.M."/>
            <person name="Hallmann A."/>
            <person name="Miller S.M."/>
            <person name="Nishii I."/>
            <person name="Ferris P."/>
            <person name="Kuo A."/>
            <person name="Mitros T."/>
            <person name="Fritz-Laylin L.K."/>
            <person name="Hellsten U."/>
            <person name="Chapman J."/>
            <person name="Simakov O."/>
            <person name="Rensing S.A."/>
            <person name="Terry A."/>
            <person name="Pangilinan J."/>
            <person name="Kapitonov V."/>
            <person name="Jurka J."/>
            <person name="Salamov A."/>
            <person name="Shapiro H."/>
            <person name="Schmutz J."/>
            <person name="Grimwood J."/>
            <person name="Lindquist E."/>
            <person name="Lucas S."/>
            <person name="Grigoriev I.V."/>
            <person name="Schmitt R."/>
            <person name="Kirk D."/>
            <person name="Rokhsar D.S."/>
        </authorList>
    </citation>
    <scope>NUCLEOTIDE SEQUENCE [LARGE SCALE GENOMIC DNA]</scope>
    <source>
        <strain evidence="6">f. Nagariensis / Eve</strain>
    </source>
</reference>
<feature type="compositionally biased region" description="Low complexity" evidence="4">
    <location>
        <begin position="830"/>
        <end position="845"/>
    </location>
</feature>
<feature type="region of interest" description="Disordered" evidence="4">
    <location>
        <begin position="572"/>
        <end position="600"/>
    </location>
</feature>
<protein>
    <submittedName>
        <fullName evidence="5">Uncharacterized protein</fullName>
    </submittedName>
</protein>
<dbReference type="RefSeq" id="XP_002952213.1">
    <property type="nucleotide sequence ID" value="XM_002952167.1"/>
</dbReference>
<dbReference type="InParanoid" id="D8U0R3"/>
<keyword evidence="2" id="KW-0539">Nucleus</keyword>